<name>A0A919U9H2_9ACTN</name>
<dbReference type="Pfam" id="PF19493">
    <property type="entry name" value="Trypco1"/>
    <property type="match status" value="1"/>
</dbReference>
<evidence type="ECO:0000259" key="1">
    <source>
        <dbReference type="Pfam" id="PF19493"/>
    </source>
</evidence>
<evidence type="ECO:0000313" key="2">
    <source>
        <dbReference type="EMBL" id="GIG42643.1"/>
    </source>
</evidence>
<dbReference type="EMBL" id="BONQ01000015">
    <property type="protein sequence ID" value="GIG42643.1"/>
    <property type="molecule type" value="Genomic_DNA"/>
</dbReference>
<accession>A0A919U9H2</accession>
<organism evidence="2 3">
    <name type="scientific">Dactylosporangium siamense</name>
    <dbReference type="NCBI Taxonomy" id="685454"/>
    <lineage>
        <taxon>Bacteria</taxon>
        <taxon>Bacillati</taxon>
        <taxon>Actinomycetota</taxon>
        <taxon>Actinomycetes</taxon>
        <taxon>Micromonosporales</taxon>
        <taxon>Micromonosporaceae</taxon>
        <taxon>Dactylosporangium</taxon>
    </lineage>
</organism>
<sequence>MRQVLPLSLSTGGVVYVEVDDERAVVRAGTGPAEALTRAAASVTSVFNVIRDTADDALSTLQGMVSAPSRVELEFGVSITGEASAVVTKAGAGANLKVTVVWEKDGGS</sequence>
<dbReference type="NCBIfam" id="NF041216">
    <property type="entry name" value="CU044_2847_fam"/>
    <property type="match status" value="1"/>
</dbReference>
<dbReference type="Proteomes" id="UP000660611">
    <property type="component" value="Unassembled WGS sequence"/>
</dbReference>
<evidence type="ECO:0000313" key="3">
    <source>
        <dbReference type="Proteomes" id="UP000660611"/>
    </source>
</evidence>
<dbReference type="AlphaFoldDB" id="A0A919U9H2"/>
<feature type="domain" description="Trypsin-co-occurring" evidence="1">
    <location>
        <begin position="9"/>
        <end position="104"/>
    </location>
</feature>
<protein>
    <recommendedName>
        <fullName evidence="1">Trypsin-co-occurring domain-containing protein</fullName>
    </recommendedName>
</protein>
<comment type="caution">
    <text evidence="2">The sequence shown here is derived from an EMBL/GenBank/DDBJ whole genome shotgun (WGS) entry which is preliminary data.</text>
</comment>
<dbReference type="RefSeq" id="WP_203844524.1">
    <property type="nucleotide sequence ID" value="NZ_BAAAVW010000002.1"/>
</dbReference>
<keyword evidence="3" id="KW-1185">Reference proteome</keyword>
<reference evidence="2" key="1">
    <citation type="submission" date="2021-01" db="EMBL/GenBank/DDBJ databases">
        <title>Whole genome shotgun sequence of Dactylosporangium siamense NBRC 106093.</title>
        <authorList>
            <person name="Komaki H."/>
            <person name="Tamura T."/>
        </authorList>
    </citation>
    <scope>NUCLEOTIDE SEQUENCE</scope>
    <source>
        <strain evidence="2">NBRC 106093</strain>
    </source>
</reference>
<gene>
    <name evidence="2" type="ORF">Dsi01nite_006840</name>
</gene>
<dbReference type="InterPro" id="IPR045794">
    <property type="entry name" value="Trypco1"/>
</dbReference>
<proteinExistence type="predicted"/>